<dbReference type="NCBIfam" id="TIGR00026">
    <property type="entry name" value="hi_GC_TIGR00026"/>
    <property type="match status" value="1"/>
</dbReference>
<dbReference type="GO" id="GO:0016491">
    <property type="term" value="F:oxidoreductase activity"/>
    <property type="evidence" value="ECO:0007669"/>
    <property type="project" value="InterPro"/>
</dbReference>
<organism evidence="3 4">
    <name type="scientific">Dictyobacter vulcani</name>
    <dbReference type="NCBI Taxonomy" id="2607529"/>
    <lineage>
        <taxon>Bacteria</taxon>
        <taxon>Bacillati</taxon>
        <taxon>Chloroflexota</taxon>
        <taxon>Ktedonobacteria</taxon>
        <taxon>Ktedonobacterales</taxon>
        <taxon>Dictyobacteraceae</taxon>
        <taxon>Dictyobacter</taxon>
    </lineage>
</organism>
<dbReference type="InterPro" id="IPR004378">
    <property type="entry name" value="F420H2_quin_Rdtase"/>
</dbReference>
<sequence length="139" mass="15191">MANPNDWNQQIINEFRANGGKVGGPFEGAYMLLLTSTGAKSGQPRTTPLVYLPDGERMVIFASKAGAPTNPDWYHNLIANPEATVEVGTETLKVKATEATGEERNNLYARQVSIAPGFGEYQQKTTRQIPVIVLERIQG</sequence>
<evidence type="ECO:0000256" key="1">
    <source>
        <dbReference type="ARBA" id="ARBA00008710"/>
    </source>
</evidence>
<comment type="similarity">
    <text evidence="1">Belongs to the F420H(2)-dependent quinone reductase family.</text>
</comment>
<dbReference type="AlphaFoldDB" id="A0A5J4KSP4"/>
<dbReference type="Pfam" id="PF04075">
    <property type="entry name" value="F420H2_quin_red"/>
    <property type="match status" value="1"/>
</dbReference>
<dbReference type="SUPFAM" id="SSF50475">
    <property type="entry name" value="FMN-binding split barrel"/>
    <property type="match status" value="1"/>
</dbReference>
<proteinExistence type="inferred from homology"/>
<dbReference type="InterPro" id="IPR012349">
    <property type="entry name" value="Split_barrel_FMN-bd"/>
</dbReference>
<dbReference type="GO" id="GO:0070967">
    <property type="term" value="F:coenzyme F420 binding"/>
    <property type="evidence" value="ECO:0007669"/>
    <property type="project" value="TreeGrafter"/>
</dbReference>
<keyword evidence="4" id="KW-1185">Reference proteome</keyword>
<evidence type="ECO:0000256" key="2">
    <source>
        <dbReference type="ARBA" id="ARBA00049106"/>
    </source>
</evidence>
<name>A0A5J4KSP4_9CHLR</name>
<comment type="caution">
    <text evidence="3">The sequence shown here is derived from an EMBL/GenBank/DDBJ whole genome shotgun (WGS) entry which is preliminary data.</text>
</comment>
<evidence type="ECO:0000313" key="3">
    <source>
        <dbReference type="EMBL" id="GER89470.1"/>
    </source>
</evidence>
<dbReference type="RefSeq" id="WP_151757213.1">
    <property type="nucleotide sequence ID" value="NZ_BKZW01000001.1"/>
</dbReference>
<dbReference type="PANTHER" id="PTHR39428:SF1">
    <property type="entry name" value="F420H(2)-DEPENDENT QUINONE REDUCTASE RV1261C"/>
    <property type="match status" value="1"/>
</dbReference>
<evidence type="ECO:0000313" key="4">
    <source>
        <dbReference type="Proteomes" id="UP000326912"/>
    </source>
</evidence>
<dbReference type="GO" id="GO:0005886">
    <property type="term" value="C:plasma membrane"/>
    <property type="evidence" value="ECO:0007669"/>
    <property type="project" value="TreeGrafter"/>
</dbReference>
<protein>
    <submittedName>
        <fullName evidence="3">Uncharacterized protein</fullName>
    </submittedName>
</protein>
<gene>
    <name evidence="3" type="ORF">KDW_36320</name>
</gene>
<comment type="catalytic activity">
    <reaction evidence="2">
        <text>oxidized coenzyme F420-(gamma-L-Glu)(n) + a quinol + H(+) = reduced coenzyme F420-(gamma-L-Glu)(n) + a quinone</text>
        <dbReference type="Rhea" id="RHEA:39663"/>
        <dbReference type="Rhea" id="RHEA-COMP:12939"/>
        <dbReference type="Rhea" id="RHEA-COMP:14378"/>
        <dbReference type="ChEBI" id="CHEBI:15378"/>
        <dbReference type="ChEBI" id="CHEBI:24646"/>
        <dbReference type="ChEBI" id="CHEBI:132124"/>
        <dbReference type="ChEBI" id="CHEBI:133980"/>
        <dbReference type="ChEBI" id="CHEBI:139511"/>
    </reaction>
</comment>
<accession>A0A5J4KSP4</accession>
<dbReference type="Gene3D" id="2.30.110.10">
    <property type="entry name" value="Electron Transport, Fmn-binding Protein, Chain A"/>
    <property type="match status" value="1"/>
</dbReference>
<reference evidence="3 4" key="1">
    <citation type="submission" date="2019-10" db="EMBL/GenBank/DDBJ databases">
        <title>Dictyobacter vulcani sp. nov., within the class Ktedonobacteria, isolated from soil of volcanic Mt. Zao.</title>
        <authorList>
            <person name="Zheng Y."/>
            <person name="Wang C.M."/>
            <person name="Sakai Y."/>
            <person name="Abe K."/>
            <person name="Yokota A."/>
            <person name="Yabe S."/>
        </authorList>
    </citation>
    <scope>NUCLEOTIDE SEQUENCE [LARGE SCALE GENOMIC DNA]</scope>
    <source>
        <strain evidence="3 4">W12</strain>
    </source>
</reference>
<dbReference type="EMBL" id="BKZW01000001">
    <property type="protein sequence ID" value="GER89470.1"/>
    <property type="molecule type" value="Genomic_DNA"/>
</dbReference>
<dbReference type="PANTHER" id="PTHR39428">
    <property type="entry name" value="F420H(2)-DEPENDENT QUINONE REDUCTASE RV1261C"/>
    <property type="match status" value="1"/>
</dbReference>
<dbReference type="Proteomes" id="UP000326912">
    <property type="component" value="Unassembled WGS sequence"/>
</dbReference>